<dbReference type="GO" id="GO:0046872">
    <property type="term" value="F:metal ion binding"/>
    <property type="evidence" value="ECO:0007669"/>
    <property type="project" value="UniProtKB-KW"/>
</dbReference>
<evidence type="ECO:0000256" key="1">
    <source>
        <dbReference type="ARBA" id="ARBA00022723"/>
    </source>
</evidence>
<evidence type="ECO:0000313" key="5">
    <source>
        <dbReference type="EMBL" id="BCJ87580.1"/>
    </source>
</evidence>
<dbReference type="GO" id="GO:0051536">
    <property type="term" value="F:iron-sulfur cluster binding"/>
    <property type="evidence" value="ECO:0007669"/>
    <property type="project" value="UniProtKB-KW"/>
</dbReference>
<gene>
    <name evidence="5" type="ORF">skT53_25650</name>
</gene>
<dbReference type="EMBL" id="AP023366">
    <property type="protein sequence ID" value="BCJ87580.1"/>
    <property type="molecule type" value="Genomic_DNA"/>
</dbReference>
<accession>A0A7I8DG80</accession>
<keyword evidence="2" id="KW-0408">Iron</keyword>
<keyword evidence="6" id="KW-1185">Reference proteome</keyword>
<evidence type="ECO:0000259" key="4">
    <source>
        <dbReference type="Pfam" id="PF04055"/>
    </source>
</evidence>
<dbReference type="SFLD" id="SFLDS00029">
    <property type="entry name" value="Radical_SAM"/>
    <property type="match status" value="1"/>
</dbReference>
<dbReference type="Gene3D" id="3.80.30.30">
    <property type="match status" value="1"/>
</dbReference>
<name>A0A7I8DG80_9BACL</name>
<dbReference type="SUPFAM" id="SSF102114">
    <property type="entry name" value="Radical SAM enzymes"/>
    <property type="match status" value="1"/>
</dbReference>
<evidence type="ECO:0000256" key="2">
    <source>
        <dbReference type="ARBA" id="ARBA00023004"/>
    </source>
</evidence>
<organism evidence="5 6">
    <name type="scientific">Effusibacillus dendaii</name>
    <dbReference type="NCBI Taxonomy" id="2743772"/>
    <lineage>
        <taxon>Bacteria</taxon>
        <taxon>Bacillati</taxon>
        <taxon>Bacillota</taxon>
        <taxon>Bacilli</taxon>
        <taxon>Bacillales</taxon>
        <taxon>Alicyclobacillaceae</taxon>
        <taxon>Effusibacillus</taxon>
    </lineage>
</organism>
<proteinExistence type="predicted"/>
<dbReference type="InterPro" id="IPR040086">
    <property type="entry name" value="MJ0683-like"/>
</dbReference>
<dbReference type="RefSeq" id="WP_200757735.1">
    <property type="nucleotide sequence ID" value="NZ_AP023366.1"/>
</dbReference>
<dbReference type="AlphaFoldDB" id="A0A7I8DG80"/>
<dbReference type="PANTHER" id="PTHR43432">
    <property type="entry name" value="SLR0285 PROTEIN"/>
    <property type="match status" value="1"/>
</dbReference>
<dbReference type="PANTHER" id="PTHR43432:SF3">
    <property type="entry name" value="SLR0285 PROTEIN"/>
    <property type="match status" value="1"/>
</dbReference>
<evidence type="ECO:0000313" key="6">
    <source>
        <dbReference type="Proteomes" id="UP000593802"/>
    </source>
</evidence>
<evidence type="ECO:0000256" key="3">
    <source>
        <dbReference type="ARBA" id="ARBA00023014"/>
    </source>
</evidence>
<dbReference type="SFLD" id="SFLDG01084">
    <property type="entry name" value="Uncharacterised_Radical_SAM_Su"/>
    <property type="match status" value="1"/>
</dbReference>
<keyword evidence="1" id="KW-0479">Metal-binding</keyword>
<reference evidence="5 6" key="1">
    <citation type="submission" date="2020-08" db="EMBL/GenBank/DDBJ databases">
        <title>Complete Genome Sequence of Effusibacillus dendaii Strain skT53, Isolated from Farmland soil.</title>
        <authorList>
            <person name="Konishi T."/>
            <person name="Kawasaki H."/>
        </authorList>
    </citation>
    <scope>NUCLEOTIDE SEQUENCE [LARGE SCALE GENOMIC DNA]</scope>
    <source>
        <strain evidence="6">skT53</strain>
    </source>
</reference>
<protein>
    <recommendedName>
        <fullName evidence="4">Radical SAM core domain-containing protein</fullName>
    </recommendedName>
</protein>
<keyword evidence="3" id="KW-0411">Iron-sulfur</keyword>
<dbReference type="Pfam" id="PF04055">
    <property type="entry name" value="Radical_SAM"/>
    <property type="match status" value="1"/>
</dbReference>
<feature type="domain" description="Radical SAM core" evidence="4">
    <location>
        <begin position="29"/>
        <end position="183"/>
    </location>
</feature>
<sequence>MKITIEHKIPTRVLTPASGYLTEYSHTLNPYVGCTFACSYCYVRRMPVALFRGSPWGSWVDVKQNAADHLRTELKRANQKGPVTIFLSSSTDPYQPVEYREKITRSFLEVLAENPPAFLFVQTRSPLVVRDIDLFCQLKNRIRISLTIETDRDDVRRAFAPLSPSIPARLSALKRLTAAGVPTQAAVSPLLPCTPAFPKTLSAVTSRVCIDDFFRGDGSGGKRTEQLGIRQIFHQNGWDEWYDKEAYTRLIADFQRDFKGQIYLSQTGFLPESV</sequence>
<dbReference type="InterPro" id="IPR058240">
    <property type="entry name" value="rSAM_sf"/>
</dbReference>
<dbReference type="KEGG" id="eff:skT53_25650"/>
<dbReference type="Proteomes" id="UP000593802">
    <property type="component" value="Chromosome"/>
</dbReference>
<dbReference type="InterPro" id="IPR007197">
    <property type="entry name" value="rSAM"/>
</dbReference>
<dbReference type="GO" id="GO:0003824">
    <property type="term" value="F:catalytic activity"/>
    <property type="evidence" value="ECO:0007669"/>
    <property type="project" value="InterPro"/>
</dbReference>
<dbReference type="CDD" id="cd01335">
    <property type="entry name" value="Radical_SAM"/>
    <property type="match status" value="1"/>
</dbReference>